<evidence type="ECO:0000256" key="6">
    <source>
        <dbReference type="SAM" id="Phobius"/>
    </source>
</evidence>
<keyword evidence="1" id="KW-0134">Cell wall</keyword>
<gene>
    <name evidence="8" type="ORF">GCM10010468_40750</name>
</gene>
<dbReference type="InterPro" id="IPR051172">
    <property type="entry name" value="Chlamydia_OmcB"/>
</dbReference>
<dbReference type="NCBIfam" id="TIGR01451">
    <property type="entry name" value="B_ant_repeat"/>
    <property type="match status" value="1"/>
</dbReference>
<name>A0ABP6QCI6_9ACTN</name>
<keyword evidence="6" id="KW-0812">Transmembrane</keyword>
<dbReference type="PROSITE" id="PS50847">
    <property type="entry name" value="GRAM_POS_ANCHORING"/>
    <property type="match status" value="1"/>
</dbReference>
<comment type="caution">
    <text evidence="8">The sequence shown here is derived from an EMBL/GenBank/DDBJ whole genome shotgun (WGS) entry which is preliminary data.</text>
</comment>
<dbReference type="EMBL" id="BAAAUV010000009">
    <property type="protein sequence ID" value="GAA3217733.1"/>
    <property type="molecule type" value="Genomic_DNA"/>
</dbReference>
<keyword evidence="2" id="KW-0964">Secreted</keyword>
<dbReference type="RefSeq" id="WP_344830554.1">
    <property type="nucleotide sequence ID" value="NZ_BAAAUV010000009.1"/>
</dbReference>
<feature type="region of interest" description="Disordered" evidence="5">
    <location>
        <begin position="47"/>
        <end position="81"/>
    </location>
</feature>
<keyword evidence="3" id="KW-0732">Signal</keyword>
<evidence type="ECO:0000256" key="4">
    <source>
        <dbReference type="ARBA" id="ARBA00023088"/>
    </source>
</evidence>
<evidence type="ECO:0000256" key="3">
    <source>
        <dbReference type="ARBA" id="ARBA00022729"/>
    </source>
</evidence>
<dbReference type="Proteomes" id="UP001501237">
    <property type="component" value="Unassembled WGS sequence"/>
</dbReference>
<evidence type="ECO:0000256" key="1">
    <source>
        <dbReference type="ARBA" id="ARBA00022512"/>
    </source>
</evidence>
<keyword evidence="6" id="KW-0472">Membrane</keyword>
<dbReference type="PANTHER" id="PTHR34819">
    <property type="entry name" value="LARGE CYSTEINE-RICH PERIPLASMIC PROTEIN OMCB"/>
    <property type="match status" value="1"/>
</dbReference>
<feature type="domain" description="Gram-positive cocci surface proteins LPxTG" evidence="7">
    <location>
        <begin position="329"/>
        <end position="364"/>
    </location>
</feature>
<protein>
    <recommendedName>
        <fullName evidence="7">Gram-positive cocci surface proteins LPxTG domain-containing protein</fullName>
    </recommendedName>
</protein>
<accession>A0ABP6QCI6</accession>
<keyword evidence="6" id="KW-1133">Transmembrane helix</keyword>
<feature type="transmembrane region" description="Helical" evidence="6">
    <location>
        <begin position="339"/>
        <end position="358"/>
    </location>
</feature>
<feature type="compositionally biased region" description="Basic residues" evidence="5">
    <location>
        <begin position="47"/>
        <end position="63"/>
    </location>
</feature>
<dbReference type="NCBIfam" id="TIGR01167">
    <property type="entry name" value="LPXTG_anchor"/>
    <property type="match status" value="1"/>
</dbReference>
<reference evidence="9" key="1">
    <citation type="journal article" date="2019" name="Int. J. Syst. Evol. Microbiol.">
        <title>The Global Catalogue of Microorganisms (GCM) 10K type strain sequencing project: providing services to taxonomists for standard genome sequencing and annotation.</title>
        <authorList>
            <consortium name="The Broad Institute Genomics Platform"/>
            <consortium name="The Broad Institute Genome Sequencing Center for Infectious Disease"/>
            <person name="Wu L."/>
            <person name="Ma J."/>
        </authorList>
    </citation>
    <scope>NUCLEOTIDE SEQUENCE [LARGE SCALE GENOMIC DNA]</scope>
    <source>
        <strain evidence="9">JCM 9377</strain>
    </source>
</reference>
<evidence type="ECO:0000259" key="7">
    <source>
        <dbReference type="PROSITE" id="PS50847"/>
    </source>
</evidence>
<dbReference type="Pfam" id="PF01345">
    <property type="entry name" value="DUF11"/>
    <property type="match status" value="2"/>
</dbReference>
<evidence type="ECO:0000313" key="8">
    <source>
        <dbReference type="EMBL" id="GAA3217733.1"/>
    </source>
</evidence>
<organism evidence="8 9">
    <name type="scientific">Actinocorallia longicatena</name>
    <dbReference type="NCBI Taxonomy" id="111803"/>
    <lineage>
        <taxon>Bacteria</taxon>
        <taxon>Bacillati</taxon>
        <taxon>Actinomycetota</taxon>
        <taxon>Actinomycetes</taxon>
        <taxon>Streptosporangiales</taxon>
        <taxon>Thermomonosporaceae</taxon>
        <taxon>Actinocorallia</taxon>
    </lineage>
</organism>
<sequence>MIHSLRPSGRAIAVVTAIAVTGFTPIIAGVPAHADGPVYTHVKRKAQHKKQKQKQKQKNRAKKAAVQAPARLSLKTGGPTTPLLPGRTYTWPYSITNSSPARAEAVTFRTPMPSGLEFVSAQGDCSWAGGQAVCALGSLEKGQVVNGLLSAKVSQGAQPGSAVNGIATVDWSKGATSTSFPSSTIAPTADVVVTKSAPGTVLPGDAYEYELNVVNRGPAAAENVVLNDAIVPLTRKAGPVQITRADSACAVNSAETGLTCDLGTMVTGARQTIGVRVKLGPAVKPGTVIAGPALAKTPTFDVDLSNNDADSRTRVKAPVTAAASGLHQLPATGSDTQTMLDMALGLLGMGLILLRLGVVRRRRG</sequence>
<keyword evidence="9" id="KW-1185">Reference proteome</keyword>
<dbReference type="InterPro" id="IPR047589">
    <property type="entry name" value="DUF11_rpt"/>
</dbReference>
<evidence type="ECO:0000256" key="2">
    <source>
        <dbReference type="ARBA" id="ARBA00022525"/>
    </source>
</evidence>
<dbReference type="InterPro" id="IPR001434">
    <property type="entry name" value="OmcB-like_DUF11"/>
</dbReference>
<keyword evidence="4" id="KW-0572">Peptidoglycan-anchor</keyword>
<evidence type="ECO:0000256" key="5">
    <source>
        <dbReference type="SAM" id="MobiDB-lite"/>
    </source>
</evidence>
<evidence type="ECO:0000313" key="9">
    <source>
        <dbReference type="Proteomes" id="UP001501237"/>
    </source>
</evidence>
<dbReference type="InterPro" id="IPR019931">
    <property type="entry name" value="LPXTG_anchor"/>
</dbReference>
<proteinExistence type="predicted"/>